<organism evidence="1">
    <name type="scientific">Candidatus Heimdallarchaeum endolithica</name>
    <dbReference type="NCBI Taxonomy" id="2876572"/>
    <lineage>
        <taxon>Archaea</taxon>
        <taxon>Promethearchaeati</taxon>
        <taxon>Candidatus Heimdallarchaeota</taxon>
        <taxon>Candidatus Heimdallarchaeia (ex Rinke et al. 2021) (nom. nud.)</taxon>
        <taxon>Candidatus Heimdallarchaeales</taxon>
        <taxon>Candidatus Heimdallarchaeaceae</taxon>
        <taxon>Candidatus Heimdallarchaeum</taxon>
    </lineage>
</organism>
<name>A0A9Y1FQP4_9ARCH</name>
<gene>
    <name evidence="1" type="ORF">K9W46_05130</name>
</gene>
<reference evidence="1" key="1">
    <citation type="journal article" date="2022" name="Nat. Microbiol.">
        <title>Unique mobile elements and scalable gene flow at the prokaryote-eukaryote boundary revealed by circularized Asgard archaea genomes.</title>
        <authorList>
            <person name="Wu F."/>
            <person name="Speth D.R."/>
            <person name="Philosof A."/>
            <person name="Cremiere A."/>
            <person name="Narayanan A."/>
            <person name="Barco R.A."/>
            <person name="Connon S.A."/>
            <person name="Amend J.P."/>
            <person name="Antoshechkin I.A."/>
            <person name="Orphan V.J."/>
        </authorList>
    </citation>
    <scope>NUCLEOTIDE SEQUENCE</scope>
    <source>
        <strain evidence="1">PR6</strain>
    </source>
</reference>
<accession>A0A9Y1FQP4</accession>
<sequence length="433" mass="50705">MSNISQLTSHLKYIPKDTIDLISEFNQLFSSFKSQIKKFILTQPTFLQEIRNQIKSEIGFLSPQQKNVALALYGIIITEDILKKYSPSQYANDISFLLEATEKKNKCTDDEFIGIVTSYINCLKVAQTSTNAVINSFIELKGIGLDDEIIIGILIRRYYYYIFTEINEMFEIAEFPIDIRWITSLLAYSLDTAIQKTKRQTSTKSISSIYRKILNEYPPCDGPKYIFDLIYEFVIKGYYDLLNRTFKQRAELKKIEKGLISKEDSLKKADRAKTISKEETKRKIEHLITVIEKTISETLKFNRDFDERKRQILEANIETSLKRLALDEFGVQDIADEEKYMTYLLESWFNLFLDWPQMVIPIINLTAYSHFLNDPVNYIKKHKDEIERQLQFRIRRQVGGERMNAKNLSEAFSRLLYEILNNSSVKTLSIEKN</sequence>
<dbReference type="EMBL" id="CP084167">
    <property type="protein sequence ID" value="UJG44563.1"/>
    <property type="molecule type" value="Genomic_DNA"/>
</dbReference>
<protein>
    <submittedName>
        <fullName evidence="1">Uncharacterized protein</fullName>
    </submittedName>
</protein>
<dbReference type="Proteomes" id="UP001200513">
    <property type="component" value="Chromosome"/>
</dbReference>
<dbReference type="AlphaFoldDB" id="A0A9Y1FQP4"/>
<proteinExistence type="predicted"/>
<evidence type="ECO:0000313" key="1">
    <source>
        <dbReference type="EMBL" id="UJG44563.1"/>
    </source>
</evidence>